<evidence type="ECO:0000313" key="1">
    <source>
        <dbReference type="EMBL" id="KAK3348828.1"/>
    </source>
</evidence>
<dbReference type="AlphaFoldDB" id="A0AAJ0HDI2"/>
<protein>
    <submittedName>
        <fullName evidence="1">Uncharacterized protein</fullName>
    </submittedName>
</protein>
<name>A0AAJ0HDI2_9PEZI</name>
<proteinExistence type="predicted"/>
<dbReference type="EMBL" id="JAUIQD010000005">
    <property type="protein sequence ID" value="KAK3348828.1"/>
    <property type="molecule type" value="Genomic_DNA"/>
</dbReference>
<evidence type="ECO:0000313" key="2">
    <source>
        <dbReference type="Proteomes" id="UP001275084"/>
    </source>
</evidence>
<reference evidence="1" key="2">
    <citation type="submission" date="2023-06" db="EMBL/GenBank/DDBJ databases">
        <authorList>
            <consortium name="Lawrence Berkeley National Laboratory"/>
            <person name="Haridas S."/>
            <person name="Hensen N."/>
            <person name="Bonometti L."/>
            <person name="Westerberg I."/>
            <person name="Brannstrom I.O."/>
            <person name="Guillou S."/>
            <person name="Cros-Aarteil S."/>
            <person name="Calhoun S."/>
            <person name="Kuo A."/>
            <person name="Mondo S."/>
            <person name="Pangilinan J."/>
            <person name="Riley R."/>
            <person name="Labutti K."/>
            <person name="Andreopoulos B."/>
            <person name="Lipzen A."/>
            <person name="Chen C."/>
            <person name="Yanf M."/>
            <person name="Daum C."/>
            <person name="Ng V."/>
            <person name="Clum A."/>
            <person name="Steindorff A."/>
            <person name="Ohm R."/>
            <person name="Martin F."/>
            <person name="Silar P."/>
            <person name="Natvig D."/>
            <person name="Lalanne C."/>
            <person name="Gautier V."/>
            <person name="Ament-Velasquez S.L."/>
            <person name="Kruys A."/>
            <person name="Hutchinson M.I."/>
            <person name="Powell A.J."/>
            <person name="Barry K."/>
            <person name="Miller A.N."/>
            <person name="Grigoriev I.V."/>
            <person name="Debuchy R."/>
            <person name="Gladieux P."/>
            <person name="Thoren M.H."/>
            <person name="Johannesson H."/>
        </authorList>
    </citation>
    <scope>NUCLEOTIDE SEQUENCE</scope>
    <source>
        <strain evidence="1">CBS 955.72</strain>
    </source>
</reference>
<accession>A0AAJ0HDI2</accession>
<organism evidence="1 2">
    <name type="scientific">Lasiosphaeria hispida</name>
    <dbReference type="NCBI Taxonomy" id="260671"/>
    <lineage>
        <taxon>Eukaryota</taxon>
        <taxon>Fungi</taxon>
        <taxon>Dikarya</taxon>
        <taxon>Ascomycota</taxon>
        <taxon>Pezizomycotina</taxon>
        <taxon>Sordariomycetes</taxon>
        <taxon>Sordariomycetidae</taxon>
        <taxon>Sordariales</taxon>
        <taxon>Lasiosphaeriaceae</taxon>
        <taxon>Lasiosphaeria</taxon>
    </lineage>
</organism>
<gene>
    <name evidence="1" type="ORF">B0T25DRAFT_546599</name>
</gene>
<comment type="caution">
    <text evidence="1">The sequence shown here is derived from an EMBL/GenBank/DDBJ whole genome shotgun (WGS) entry which is preliminary data.</text>
</comment>
<reference evidence="1" key="1">
    <citation type="journal article" date="2023" name="Mol. Phylogenet. Evol.">
        <title>Genome-scale phylogeny and comparative genomics of the fungal order Sordariales.</title>
        <authorList>
            <person name="Hensen N."/>
            <person name="Bonometti L."/>
            <person name="Westerberg I."/>
            <person name="Brannstrom I.O."/>
            <person name="Guillou S."/>
            <person name="Cros-Aarteil S."/>
            <person name="Calhoun S."/>
            <person name="Haridas S."/>
            <person name="Kuo A."/>
            <person name="Mondo S."/>
            <person name="Pangilinan J."/>
            <person name="Riley R."/>
            <person name="LaButti K."/>
            <person name="Andreopoulos B."/>
            <person name="Lipzen A."/>
            <person name="Chen C."/>
            <person name="Yan M."/>
            <person name="Daum C."/>
            <person name="Ng V."/>
            <person name="Clum A."/>
            <person name="Steindorff A."/>
            <person name="Ohm R.A."/>
            <person name="Martin F."/>
            <person name="Silar P."/>
            <person name="Natvig D.O."/>
            <person name="Lalanne C."/>
            <person name="Gautier V."/>
            <person name="Ament-Velasquez S.L."/>
            <person name="Kruys A."/>
            <person name="Hutchinson M.I."/>
            <person name="Powell A.J."/>
            <person name="Barry K."/>
            <person name="Miller A.N."/>
            <person name="Grigoriev I.V."/>
            <person name="Debuchy R."/>
            <person name="Gladieux P."/>
            <person name="Hiltunen Thoren M."/>
            <person name="Johannesson H."/>
        </authorList>
    </citation>
    <scope>NUCLEOTIDE SEQUENCE</scope>
    <source>
        <strain evidence="1">CBS 955.72</strain>
    </source>
</reference>
<keyword evidence="2" id="KW-1185">Reference proteome</keyword>
<sequence length="108" mass="11706">MLLSRRSFALRAITQAAIWLCVPVRPEIYSEREVGDVSDAGCAHGHCASLVLLPFSSEARADAALAPARLWLACLVIGVTTDLSDRLCIYVCTLLKTARRCSPPHPLS</sequence>
<dbReference type="Proteomes" id="UP001275084">
    <property type="component" value="Unassembled WGS sequence"/>
</dbReference>